<evidence type="ECO:0000256" key="1">
    <source>
        <dbReference type="SAM" id="MobiDB-lite"/>
    </source>
</evidence>
<reference evidence="2" key="2">
    <citation type="journal article" date="2015" name="Data Brief">
        <title>Shoot transcriptome of the giant reed, Arundo donax.</title>
        <authorList>
            <person name="Barrero R.A."/>
            <person name="Guerrero F.D."/>
            <person name="Moolhuijzen P."/>
            <person name="Goolsby J.A."/>
            <person name="Tidwell J."/>
            <person name="Bellgard S.E."/>
            <person name="Bellgard M.I."/>
        </authorList>
    </citation>
    <scope>NUCLEOTIDE SEQUENCE</scope>
    <source>
        <tissue evidence="2">Shoot tissue taken approximately 20 cm above the soil surface</tissue>
    </source>
</reference>
<dbReference type="EMBL" id="GBRH01204781">
    <property type="protein sequence ID" value="JAD93114.1"/>
    <property type="molecule type" value="Transcribed_RNA"/>
</dbReference>
<reference evidence="2" key="1">
    <citation type="submission" date="2014-09" db="EMBL/GenBank/DDBJ databases">
        <authorList>
            <person name="Magalhaes I.L.F."/>
            <person name="Oliveira U."/>
            <person name="Santos F.R."/>
            <person name="Vidigal T.H.D.A."/>
            <person name="Brescovit A.D."/>
            <person name="Santos A.J."/>
        </authorList>
    </citation>
    <scope>NUCLEOTIDE SEQUENCE</scope>
    <source>
        <tissue evidence="2">Shoot tissue taken approximately 20 cm above the soil surface</tissue>
    </source>
</reference>
<organism evidence="2">
    <name type="scientific">Arundo donax</name>
    <name type="common">Giant reed</name>
    <name type="synonym">Donax arundinaceus</name>
    <dbReference type="NCBI Taxonomy" id="35708"/>
    <lineage>
        <taxon>Eukaryota</taxon>
        <taxon>Viridiplantae</taxon>
        <taxon>Streptophyta</taxon>
        <taxon>Embryophyta</taxon>
        <taxon>Tracheophyta</taxon>
        <taxon>Spermatophyta</taxon>
        <taxon>Magnoliopsida</taxon>
        <taxon>Liliopsida</taxon>
        <taxon>Poales</taxon>
        <taxon>Poaceae</taxon>
        <taxon>PACMAD clade</taxon>
        <taxon>Arundinoideae</taxon>
        <taxon>Arundineae</taxon>
        <taxon>Arundo</taxon>
    </lineage>
</organism>
<proteinExistence type="predicted"/>
<accession>A0A0A9DX66</accession>
<sequence>MLPVYPPIENTTAGAVCVLVHGGAAAGSAVARTVMSVTRPMHVSSPFRGYGRTLSVIWSPAGSTTTNADVLASMRMSPVKSQTSVRKSEKSHSGGRGCWSPERVGSLRSSCRCRAGCSCSFI</sequence>
<name>A0A0A9DX66_ARUDO</name>
<evidence type="ECO:0000313" key="2">
    <source>
        <dbReference type="EMBL" id="JAD93114.1"/>
    </source>
</evidence>
<protein>
    <submittedName>
        <fullName evidence="2">Uncharacterized protein</fullName>
    </submittedName>
</protein>
<feature type="region of interest" description="Disordered" evidence="1">
    <location>
        <begin position="76"/>
        <end position="99"/>
    </location>
</feature>
<dbReference type="AlphaFoldDB" id="A0A0A9DX66"/>